<dbReference type="Proteomes" id="UP001163321">
    <property type="component" value="Chromosome 10"/>
</dbReference>
<reference evidence="1 2" key="1">
    <citation type="journal article" date="2022" name="bioRxiv">
        <title>The genome of the oomycete Peronosclerospora sorghi, a cosmopolitan pathogen of maize and sorghum, is inflated with dispersed pseudogenes.</title>
        <authorList>
            <person name="Fletcher K."/>
            <person name="Martin F."/>
            <person name="Isakeit T."/>
            <person name="Cavanaugh K."/>
            <person name="Magill C."/>
            <person name="Michelmore R."/>
        </authorList>
    </citation>
    <scope>NUCLEOTIDE SEQUENCE [LARGE SCALE GENOMIC DNA]</scope>
    <source>
        <strain evidence="1">P6</strain>
    </source>
</reference>
<evidence type="ECO:0000313" key="1">
    <source>
        <dbReference type="EMBL" id="KAI9920043.1"/>
    </source>
</evidence>
<evidence type="ECO:0000313" key="2">
    <source>
        <dbReference type="Proteomes" id="UP001163321"/>
    </source>
</evidence>
<organism evidence="1 2">
    <name type="scientific">Peronosclerospora sorghi</name>
    <dbReference type="NCBI Taxonomy" id="230839"/>
    <lineage>
        <taxon>Eukaryota</taxon>
        <taxon>Sar</taxon>
        <taxon>Stramenopiles</taxon>
        <taxon>Oomycota</taxon>
        <taxon>Peronosporomycetes</taxon>
        <taxon>Peronosporales</taxon>
        <taxon>Peronosporaceae</taxon>
        <taxon>Peronosclerospora</taxon>
    </lineage>
</organism>
<protein>
    <submittedName>
        <fullName evidence="1">Uncharacterized protein</fullName>
    </submittedName>
</protein>
<dbReference type="EMBL" id="CM047589">
    <property type="protein sequence ID" value="KAI9920043.1"/>
    <property type="molecule type" value="Genomic_DNA"/>
</dbReference>
<comment type="caution">
    <text evidence="1">The sequence shown here is derived from an EMBL/GenBank/DDBJ whole genome shotgun (WGS) entry which is preliminary data.</text>
</comment>
<name>A0ACC0WQ61_9STRA</name>
<gene>
    <name evidence="1" type="ORF">PsorP6_015496</name>
</gene>
<keyword evidence="2" id="KW-1185">Reference proteome</keyword>
<sequence length="110" mass="12070">MVRTGRGRRGGTGNDGATRPAPYEGARGSGSRRRGGSAKGRGGRGGRGGRRHKPPSKTAEELDADMDRYWIKSAEHASKKLDGDMDEYWKNKKDQCTACDSICEQRDAWN</sequence>
<proteinExistence type="predicted"/>
<accession>A0ACC0WQ61</accession>